<name>A0A0F4YDT6_RASE3</name>
<dbReference type="Proteomes" id="UP000053958">
    <property type="component" value="Unassembled WGS sequence"/>
</dbReference>
<dbReference type="PRINTS" id="PR00111">
    <property type="entry name" value="ABHYDROLASE"/>
</dbReference>
<dbReference type="GeneID" id="25313129"/>
<protein>
    <recommendedName>
        <fullName evidence="1">AB hydrolase-1 domain-containing protein</fullName>
    </recommendedName>
</protein>
<evidence type="ECO:0000313" key="3">
    <source>
        <dbReference type="Proteomes" id="UP000053958"/>
    </source>
</evidence>
<dbReference type="Pfam" id="PF00561">
    <property type="entry name" value="Abhydrolase_1"/>
    <property type="match status" value="1"/>
</dbReference>
<evidence type="ECO:0000313" key="2">
    <source>
        <dbReference type="EMBL" id="KKA16334.1"/>
    </source>
</evidence>
<feature type="domain" description="AB hydrolase-1" evidence="1">
    <location>
        <begin position="29"/>
        <end position="136"/>
    </location>
</feature>
<gene>
    <name evidence="2" type="ORF">T310_10068</name>
</gene>
<dbReference type="InterPro" id="IPR000073">
    <property type="entry name" value="AB_hydrolase_1"/>
</dbReference>
<dbReference type="AlphaFoldDB" id="A0A0F4YDT6"/>
<dbReference type="EMBL" id="LASV01000787">
    <property type="protein sequence ID" value="KKA16334.1"/>
    <property type="molecule type" value="Genomic_DNA"/>
</dbReference>
<dbReference type="OrthoDB" id="408373at2759"/>
<dbReference type="STRING" id="1408163.A0A0F4YDT6"/>
<comment type="caution">
    <text evidence="2">The sequence shown here is derived from an EMBL/GenBank/DDBJ whole genome shotgun (WGS) entry which is preliminary data.</text>
</comment>
<dbReference type="InterPro" id="IPR029058">
    <property type="entry name" value="AB_hydrolase_fold"/>
</dbReference>
<dbReference type="PANTHER" id="PTHR43798">
    <property type="entry name" value="MONOACYLGLYCEROL LIPASE"/>
    <property type="match status" value="1"/>
</dbReference>
<accession>A0A0F4YDT6</accession>
<keyword evidence="3" id="KW-1185">Reference proteome</keyword>
<dbReference type="Gene3D" id="3.40.50.1820">
    <property type="entry name" value="alpha/beta hydrolase"/>
    <property type="match status" value="1"/>
</dbReference>
<organism evidence="2 3">
    <name type="scientific">Rasamsonia emersonii (strain ATCC 16479 / CBS 393.64 / IMI 116815)</name>
    <dbReference type="NCBI Taxonomy" id="1408163"/>
    <lineage>
        <taxon>Eukaryota</taxon>
        <taxon>Fungi</taxon>
        <taxon>Dikarya</taxon>
        <taxon>Ascomycota</taxon>
        <taxon>Pezizomycotina</taxon>
        <taxon>Eurotiomycetes</taxon>
        <taxon>Eurotiomycetidae</taxon>
        <taxon>Eurotiales</taxon>
        <taxon>Trichocomaceae</taxon>
        <taxon>Rasamsonia</taxon>
    </lineage>
</organism>
<evidence type="ECO:0000259" key="1">
    <source>
        <dbReference type="Pfam" id="PF00561"/>
    </source>
</evidence>
<reference evidence="2 3" key="1">
    <citation type="submission" date="2015-04" db="EMBL/GenBank/DDBJ databases">
        <authorList>
            <person name="Heijne W.H."/>
            <person name="Fedorova N.D."/>
            <person name="Nierman W.C."/>
            <person name="Vollebregt A.W."/>
            <person name="Zhao Z."/>
            <person name="Wu L."/>
            <person name="Kumar M."/>
            <person name="Stam H."/>
            <person name="van den Berg M.A."/>
            <person name="Pel H.J."/>
        </authorList>
    </citation>
    <scope>NUCLEOTIDE SEQUENCE [LARGE SCALE GENOMIC DNA]</scope>
    <source>
        <strain evidence="2 3">CBS 393.64</strain>
    </source>
</reference>
<dbReference type="InterPro" id="IPR050266">
    <property type="entry name" value="AB_hydrolase_sf"/>
</dbReference>
<dbReference type="GO" id="GO:0046464">
    <property type="term" value="P:acylglycerol catabolic process"/>
    <property type="evidence" value="ECO:0007669"/>
    <property type="project" value="TreeGrafter"/>
</dbReference>
<sequence>MASSVNARGGIQSASSTLFFEQEGNKDGPAILCIHGLGGTTNFYQPVASALQDYNLIRFDLSGHGRSSPPAGKTSIESYVEDCEAVIKHFHVKDLTVAGHSLGGLIALHLAAKRPELVRRLVLFGPVKTPPEAGQNGLKARAKTAREGGMGAVADTVISGSLSPTTLQSRPEVVGFARELLSRQQPEGYALACEALANSSDPEWDKIKAEVLIVGGADNKVSAAPTREAIAASLKEAKKVEQVTWENVGHWLVLENPKGSAEVLKA</sequence>
<dbReference type="SUPFAM" id="SSF53474">
    <property type="entry name" value="alpha/beta-Hydrolases"/>
    <property type="match status" value="1"/>
</dbReference>
<dbReference type="GO" id="GO:0016020">
    <property type="term" value="C:membrane"/>
    <property type="evidence" value="ECO:0007669"/>
    <property type="project" value="TreeGrafter"/>
</dbReference>
<dbReference type="GO" id="GO:0047372">
    <property type="term" value="F:monoacylglycerol lipase activity"/>
    <property type="evidence" value="ECO:0007669"/>
    <property type="project" value="TreeGrafter"/>
</dbReference>
<proteinExistence type="predicted"/>
<dbReference type="RefSeq" id="XP_013322946.1">
    <property type="nucleotide sequence ID" value="XM_013467492.1"/>
</dbReference>
<dbReference type="PANTHER" id="PTHR43798:SF5">
    <property type="entry name" value="MONOACYLGLYCEROL LIPASE ABHD6"/>
    <property type="match status" value="1"/>
</dbReference>